<dbReference type="Proteomes" id="UP001065682">
    <property type="component" value="Unassembled WGS sequence"/>
</dbReference>
<feature type="domain" description="Fido" evidence="1">
    <location>
        <begin position="126"/>
        <end position="278"/>
    </location>
</feature>
<organism evidence="2 3">
    <name type="scientific">Methanoculleus formosensis</name>
    <dbReference type="NCBI Taxonomy" id="2590886"/>
    <lineage>
        <taxon>Archaea</taxon>
        <taxon>Methanobacteriati</taxon>
        <taxon>Methanobacteriota</taxon>
        <taxon>Stenosarchaea group</taxon>
        <taxon>Methanomicrobia</taxon>
        <taxon>Methanomicrobiales</taxon>
        <taxon>Methanomicrobiaceae</taxon>
        <taxon>Methanoculleus</taxon>
    </lineage>
</organism>
<proteinExistence type="predicted"/>
<dbReference type="AlphaFoldDB" id="A0A9E4ZIL4"/>
<dbReference type="InterPro" id="IPR036390">
    <property type="entry name" value="WH_DNA-bd_sf"/>
</dbReference>
<accession>A0A9E4ZIL4</accession>
<evidence type="ECO:0000313" key="3">
    <source>
        <dbReference type="Proteomes" id="UP001065682"/>
    </source>
</evidence>
<dbReference type="SUPFAM" id="SSF140931">
    <property type="entry name" value="Fic-like"/>
    <property type="match status" value="1"/>
</dbReference>
<evidence type="ECO:0000259" key="1">
    <source>
        <dbReference type="PROSITE" id="PS51459"/>
    </source>
</evidence>
<dbReference type="PROSITE" id="PS51459">
    <property type="entry name" value="FIDO"/>
    <property type="match status" value="1"/>
</dbReference>
<comment type="caution">
    <text evidence="2">The sequence shown here is derived from an EMBL/GenBank/DDBJ whole genome shotgun (WGS) entry which is preliminary data.</text>
</comment>
<dbReference type="Pfam" id="PF13412">
    <property type="entry name" value="HTH_24"/>
    <property type="match status" value="1"/>
</dbReference>
<dbReference type="InterPro" id="IPR036597">
    <property type="entry name" value="Fido-like_dom_sf"/>
</dbReference>
<dbReference type="Gene3D" id="1.10.3290.10">
    <property type="entry name" value="Fido-like domain"/>
    <property type="match status" value="1"/>
</dbReference>
<dbReference type="InterPro" id="IPR040198">
    <property type="entry name" value="Fido_containing"/>
</dbReference>
<gene>
    <name evidence="2" type="ORF">FKB36_09855</name>
</gene>
<dbReference type="SUPFAM" id="SSF46785">
    <property type="entry name" value="Winged helix' DNA-binding domain"/>
    <property type="match status" value="1"/>
</dbReference>
<name>A0A9E4ZIL4_9EURY</name>
<dbReference type="InterPro" id="IPR036388">
    <property type="entry name" value="WH-like_DNA-bd_sf"/>
</dbReference>
<dbReference type="Pfam" id="PF13784">
    <property type="entry name" value="Fic_N"/>
    <property type="match status" value="1"/>
</dbReference>
<dbReference type="Gene3D" id="1.10.10.10">
    <property type="entry name" value="Winged helix-like DNA-binding domain superfamily/Winged helix DNA-binding domain"/>
    <property type="match status" value="1"/>
</dbReference>
<reference evidence="2" key="1">
    <citation type="submission" date="2019-06" db="EMBL/GenBank/DDBJ databases">
        <title>Methanoculleus strain from Tamsui River, Taipei, Taiwan.</title>
        <authorList>
            <person name="You Y.-T."/>
            <person name="Chen S.-C."/>
            <person name="Lai S.-J."/>
            <person name="Lee Y.-C."/>
            <person name="Lai M.-C."/>
        </authorList>
    </citation>
    <scope>NUCLEOTIDE SEQUENCE</scope>
    <source>
        <strain evidence="2">Afa-1</strain>
    </source>
</reference>
<protein>
    <submittedName>
        <fullName evidence="2">Fic family protein</fullName>
    </submittedName>
</protein>
<evidence type="ECO:0000313" key="2">
    <source>
        <dbReference type="EMBL" id="MCT8337778.1"/>
    </source>
</evidence>
<dbReference type="InterPro" id="IPR003812">
    <property type="entry name" value="Fido"/>
</dbReference>
<dbReference type="PANTHER" id="PTHR13504:SF38">
    <property type="entry name" value="FIDO DOMAIN-CONTAINING PROTEIN"/>
    <property type="match status" value="1"/>
</dbReference>
<dbReference type="InterPro" id="IPR025758">
    <property type="entry name" value="Fic/DOC_N"/>
</dbReference>
<dbReference type="PIRSF" id="PIRSF038925">
    <property type="entry name" value="AMP-prot_trans"/>
    <property type="match status" value="1"/>
</dbReference>
<dbReference type="RefSeq" id="WP_261597889.1">
    <property type="nucleotide sequence ID" value="NZ_VHLL01000005.1"/>
</dbReference>
<dbReference type="EMBL" id="VHLL01000005">
    <property type="protein sequence ID" value="MCT8337778.1"/>
    <property type="molecule type" value="Genomic_DNA"/>
</dbReference>
<dbReference type="PANTHER" id="PTHR13504">
    <property type="entry name" value="FIDO DOMAIN-CONTAINING PROTEIN DDB_G0283145"/>
    <property type="match status" value="1"/>
</dbReference>
<dbReference type="Pfam" id="PF02661">
    <property type="entry name" value="Fic"/>
    <property type="match status" value="1"/>
</dbReference>
<dbReference type="InterPro" id="IPR026287">
    <property type="entry name" value="SoFic-like"/>
</dbReference>
<keyword evidence="3" id="KW-1185">Reference proteome</keyword>
<sequence length="388" mass="43552">MQESRSGHFVHQKGGYNAFIPRSLPPDPPIVYDETLQYLLSEADRALARLDGMAVTLPNPDLFIAMYMKKEALLSSQIEGTEASLKGVLEFEANLKPTENINDLREVVNYLRAMDSGLERLKSAPISLDLVRDIHCILIKGTRGSDREPGNFRTVQNYIARSGATSIRDAVFVPPPPERVEALMKDLEAFILAKGSVPPLIKIALIHAQFETIHPFLDGNGRMGRLLITFYLCWKGILAKPLLYLSIYFKRHREEYYRTLNEVWTDGAWEAWLRFFLQGVIEVSNESIASAREIIQLKDGVVDTLLKHEIGGANAVKLVYALFDEPIITTREAAEVLGVSGPTAYQLIGRLEDIGILKEITGGRRYKKYMFADYVSIIERGTRPGPGN</sequence>